<dbReference type="InterPro" id="IPR019557">
    <property type="entry name" value="AminoTfrase-like_pln_mobile"/>
</dbReference>
<dbReference type="Pfam" id="PF10536">
    <property type="entry name" value="PMD"/>
    <property type="match status" value="1"/>
</dbReference>
<dbReference type="AlphaFoldDB" id="A0A9D3V7F4"/>
<dbReference type="EMBL" id="JAIQCV010000008">
    <property type="protein sequence ID" value="KAH1073524.1"/>
    <property type="molecule type" value="Genomic_DNA"/>
</dbReference>
<dbReference type="PANTHER" id="PTHR46033">
    <property type="entry name" value="PROTEIN MAIN-LIKE 2"/>
    <property type="match status" value="1"/>
</dbReference>
<keyword evidence="3" id="KW-1185">Reference proteome</keyword>
<comment type="caution">
    <text evidence="2">The sequence shown here is derived from an EMBL/GenBank/DDBJ whole genome shotgun (WGS) entry which is preliminary data.</text>
</comment>
<feature type="domain" description="Aminotransferase-like plant mobile" evidence="1">
    <location>
        <begin position="5"/>
        <end position="138"/>
    </location>
</feature>
<organism evidence="2 3">
    <name type="scientific">Gossypium stocksii</name>
    <dbReference type="NCBI Taxonomy" id="47602"/>
    <lineage>
        <taxon>Eukaryota</taxon>
        <taxon>Viridiplantae</taxon>
        <taxon>Streptophyta</taxon>
        <taxon>Embryophyta</taxon>
        <taxon>Tracheophyta</taxon>
        <taxon>Spermatophyta</taxon>
        <taxon>Magnoliopsida</taxon>
        <taxon>eudicotyledons</taxon>
        <taxon>Gunneridae</taxon>
        <taxon>Pentapetalae</taxon>
        <taxon>rosids</taxon>
        <taxon>malvids</taxon>
        <taxon>Malvales</taxon>
        <taxon>Malvaceae</taxon>
        <taxon>Malvoideae</taxon>
        <taxon>Gossypium</taxon>
    </lineage>
</organism>
<dbReference type="OrthoDB" id="1937804at2759"/>
<proteinExistence type="predicted"/>
<dbReference type="InterPro" id="IPR044824">
    <property type="entry name" value="MAIN-like"/>
</dbReference>
<gene>
    <name evidence="2" type="ORF">J1N35_025852</name>
</gene>
<sequence length="193" mass="21886">MFDLKYDLIYTLIKWWLLETHTFHFPCGTCTITLEDVALQLELPIDGSAITSVSIVSEITTICYDLQGCSPSDGGDKLMSLKFSWFKANFEYLPSIATNQKVMCVTRAYIMHMGSAVLATLDHKLCQMTKHRAVDISRCQSNGTTGIEYCDRSSASNIFWMFHRVCGLYTELLKGETRQELGIRARRISCIVE</sequence>
<accession>A0A9D3V7F4</accession>
<evidence type="ECO:0000313" key="3">
    <source>
        <dbReference type="Proteomes" id="UP000828251"/>
    </source>
</evidence>
<evidence type="ECO:0000259" key="1">
    <source>
        <dbReference type="Pfam" id="PF10536"/>
    </source>
</evidence>
<reference evidence="2 3" key="1">
    <citation type="journal article" date="2021" name="Plant Biotechnol. J.">
        <title>Multi-omics assisted identification of the key and species-specific regulatory components of drought-tolerant mechanisms in Gossypium stocksii.</title>
        <authorList>
            <person name="Yu D."/>
            <person name="Ke L."/>
            <person name="Zhang D."/>
            <person name="Wu Y."/>
            <person name="Sun Y."/>
            <person name="Mei J."/>
            <person name="Sun J."/>
            <person name="Sun Y."/>
        </authorList>
    </citation>
    <scope>NUCLEOTIDE SEQUENCE [LARGE SCALE GENOMIC DNA]</scope>
    <source>
        <strain evidence="3">cv. E1</strain>
        <tissue evidence="2">Leaf</tissue>
    </source>
</reference>
<dbReference type="PANTHER" id="PTHR46033:SF8">
    <property type="entry name" value="PROTEIN MAINTENANCE OF MERISTEMS-LIKE"/>
    <property type="match status" value="1"/>
</dbReference>
<dbReference type="GO" id="GO:0010073">
    <property type="term" value="P:meristem maintenance"/>
    <property type="evidence" value="ECO:0007669"/>
    <property type="project" value="InterPro"/>
</dbReference>
<evidence type="ECO:0000313" key="2">
    <source>
        <dbReference type="EMBL" id="KAH1073524.1"/>
    </source>
</evidence>
<protein>
    <recommendedName>
        <fullName evidence="1">Aminotransferase-like plant mobile domain-containing protein</fullName>
    </recommendedName>
</protein>
<dbReference type="Proteomes" id="UP000828251">
    <property type="component" value="Unassembled WGS sequence"/>
</dbReference>
<name>A0A9D3V7F4_9ROSI</name>